<evidence type="ECO:0000313" key="3">
    <source>
        <dbReference type="Proteomes" id="UP000030060"/>
    </source>
</evidence>
<gene>
    <name evidence="2" type="ORF">K814_0125735</name>
</gene>
<organism evidence="2 3">
    <name type="scientific">Pseudomonas fluorescens LMG 5329</name>
    <dbReference type="NCBI Taxonomy" id="1324332"/>
    <lineage>
        <taxon>Bacteria</taxon>
        <taxon>Pseudomonadati</taxon>
        <taxon>Pseudomonadota</taxon>
        <taxon>Gammaproteobacteria</taxon>
        <taxon>Pseudomonadales</taxon>
        <taxon>Pseudomonadaceae</taxon>
        <taxon>Pseudomonas</taxon>
    </lineage>
</organism>
<name>A0A0A1YT34_PSEFL</name>
<accession>A0A0A1YT34</accession>
<dbReference type="EMBL" id="ASGY01000197">
    <property type="protein sequence ID" value="KGE65080.1"/>
    <property type="molecule type" value="Genomic_DNA"/>
</dbReference>
<dbReference type="RefSeq" id="WP_038850224.1">
    <property type="nucleotide sequence ID" value="NZ_ASGY01000197.1"/>
</dbReference>
<dbReference type="OrthoDB" id="9814067at2"/>
<dbReference type="PANTHER" id="PTHR34322:SF2">
    <property type="entry name" value="TRANSPOSASE IS200-LIKE DOMAIN-CONTAINING PROTEIN"/>
    <property type="match status" value="1"/>
</dbReference>
<comment type="caution">
    <text evidence="2">The sequence shown here is derived from an EMBL/GenBank/DDBJ whole genome shotgun (WGS) entry which is preliminary data.</text>
</comment>
<evidence type="ECO:0000259" key="1">
    <source>
        <dbReference type="SMART" id="SM01321"/>
    </source>
</evidence>
<proteinExistence type="predicted"/>
<protein>
    <submittedName>
        <fullName evidence="2">Transposase</fullName>
    </submittedName>
</protein>
<sequence>MPRMARLVLPNSPHHVVQRGHNKQVVFADTADFKRYLANLRELKTAFAVKVYAFCLMTNHVHLLLDPGEDPTALAKLMKALAARTTRYRNRLEGRSGTLWESRYRSSIVQSDTYLLACIRYIELNPVRAYMVEHPGNYPWSSFSVRFNTINGGDWLDEAPCFMEEHLDPHEKRARYVSLIEQGIPTSEIQLIRNALQRGQLTGNSVFTDDIEKITGLRIANRGQGRPAKAWADL</sequence>
<dbReference type="SUPFAM" id="SSF143422">
    <property type="entry name" value="Transposase IS200-like"/>
    <property type="match status" value="1"/>
</dbReference>
<dbReference type="Proteomes" id="UP000030060">
    <property type="component" value="Unassembled WGS sequence"/>
</dbReference>
<dbReference type="GO" id="GO:0004803">
    <property type="term" value="F:transposase activity"/>
    <property type="evidence" value="ECO:0007669"/>
    <property type="project" value="InterPro"/>
</dbReference>
<dbReference type="GO" id="GO:0006313">
    <property type="term" value="P:DNA transposition"/>
    <property type="evidence" value="ECO:0007669"/>
    <property type="project" value="InterPro"/>
</dbReference>
<dbReference type="Gene3D" id="3.30.70.1290">
    <property type="entry name" value="Transposase IS200-like"/>
    <property type="match status" value="1"/>
</dbReference>
<dbReference type="GO" id="GO:0003677">
    <property type="term" value="F:DNA binding"/>
    <property type="evidence" value="ECO:0007669"/>
    <property type="project" value="InterPro"/>
</dbReference>
<evidence type="ECO:0000313" key="2">
    <source>
        <dbReference type="EMBL" id="KGE65080.1"/>
    </source>
</evidence>
<dbReference type="InterPro" id="IPR002686">
    <property type="entry name" value="Transposase_17"/>
</dbReference>
<dbReference type="Pfam" id="PF01797">
    <property type="entry name" value="Y1_Tnp"/>
    <property type="match status" value="1"/>
</dbReference>
<feature type="domain" description="Transposase IS200-like" evidence="1">
    <location>
        <begin position="9"/>
        <end position="125"/>
    </location>
</feature>
<reference evidence="2 3" key="1">
    <citation type="journal article" date="2013" name="Genome Announc.">
        <title>Draft Genome Sequence of Pseudomonas fluorescens LMG 5329, a White Line-Inducing Principle-Producing Bioindicator for the Mushroom Pathogen Pseudomonas tolaasii.</title>
        <authorList>
            <person name="Ghequire M.G."/>
            <person name="Rokni-Zadeh H."/>
            <person name="Zarrineh P."/>
            <person name="De Mot R."/>
        </authorList>
    </citation>
    <scope>NUCLEOTIDE SEQUENCE [LARGE SCALE GENOMIC DNA]</scope>
    <source>
        <strain evidence="2 3">LMG 5329</strain>
    </source>
</reference>
<dbReference type="AlphaFoldDB" id="A0A0A1YT34"/>
<dbReference type="InterPro" id="IPR036515">
    <property type="entry name" value="Transposase_17_sf"/>
</dbReference>
<dbReference type="SMART" id="SM01321">
    <property type="entry name" value="Y1_Tnp"/>
    <property type="match status" value="1"/>
</dbReference>
<dbReference type="PANTHER" id="PTHR34322">
    <property type="entry name" value="TRANSPOSASE, Y1_TNP DOMAIN-CONTAINING"/>
    <property type="match status" value="1"/>
</dbReference>